<dbReference type="AlphaFoldDB" id="A0A835WMW0"/>
<protein>
    <submittedName>
        <fullName evidence="1">Uncharacterized protein</fullName>
    </submittedName>
</protein>
<proteinExistence type="predicted"/>
<reference evidence="1" key="1">
    <citation type="journal article" date="2020" name="bioRxiv">
        <title>Comparative genomics of Chlamydomonas.</title>
        <authorList>
            <person name="Craig R.J."/>
            <person name="Hasan A.R."/>
            <person name="Ness R.W."/>
            <person name="Keightley P.D."/>
        </authorList>
    </citation>
    <scope>NUCLEOTIDE SEQUENCE</scope>
    <source>
        <strain evidence="1">CCAP 11/173</strain>
    </source>
</reference>
<dbReference type="OrthoDB" id="541494at2759"/>
<gene>
    <name evidence="1" type="ORF">HYH02_004917</name>
</gene>
<name>A0A835WMW0_9CHLO</name>
<sequence length="217" mass="22857">MTRLHPQTPPPPPPANFAVVPPRLATSYGGTYSSLIVNGKSSCRYQVTLSARLLSGGGLPVGGRITGLALRLAAGANPDLRFPSAKAVYRTFTVWMGAATRKPSDMTRAFDNNMVASSRTLVHLARPFTLEAGAFQTGGGWYWINFSSGGYKYTGGDLVVEIVLSELVSGAPKPVPFDAYPSGPDAAAAYAPVYKATSATGPATRDVLAMLLPYTTK</sequence>
<evidence type="ECO:0000313" key="2">
    <source>
        <dbReference type="Proteomes" id="UP000613740"/>
    </source>
</evidence>
<accession>A0A835WMW0</accession>
<dbReference type="EMBL" id="JAEHOD010000011">
    <property type="protein sequence ID" value="KAG2450415.1"/>
    <property type="molecule type" value="Genomic_DNA"/>
</dbReference>
<organism evidence="1 2">
    <name type="scientific">Chlamydomonas schloesseri</name>
    <dbReference type="NCBI Taxonomy" id="2026947"/>
    <lineage>
        <taxon>Eukaryota</taxon>
        <taxon>Viridiplantae</taxon>
        <taxon>Chlorophyta</taxon>
        <taxon>core chlorophytes</taxon>
        <taxon>Chlorophyceae</taxon>
        <taxon>CS clade</taxon>
        <taxon>Chlamydomonadales</taxon>
        <taxon>Chlamydomonadaceae</taxon>
        <taxon>Chlamydomonas</taxon>
    </lineage>
</organism>
<comment type="caution">
    <text evidence="1">The sequence shown here is derived from an EMBL/GenBank/DDBJ whole genome shotgun (WGS) entry which is preliminary data.</text>
</comment>
<dbReference type="Proteomes" id="UP000613740">
    <property type="component" value="Unassembled WGS sequence"/>
</dbReference>
<keyword evidence="2" id="KW-1185">Reference proteome</keyword>
<evidence type="ECO:0000313" key="1">
    <source>
        <dbReference type="EMBL" id="KAG2450415.1"/>
    </source>
</evidence>